<proteinExistence type="predicted"/>
<dbReference type="RefSeq" id="WP_369776416.1">
    <property type="nucleotide sequence ID" value="NZ_CP165727.1"/>
</dbReference>
<dbReference type="AlphaFoldDB" id="A0AB39XWV0"/>
<evidence type="ECO:0000313" key="1">
    <source>
        <dbReference type="EMBL" id="XDV61643.1"/>
    </source>
</evidence>
<protein>
    <submittedName>
        <fullName evidence="1">DUF4241 domain-containing protein</fullName>
    </submittedName>
</protein>
<dbReference type="Pfam" id="PF14025">
    <property type="entry name" value="DUF4241"/>
    <property type="match status" value="1"/>
</dbReference>
<sequence length="410" mass="44521">MERGSGTVVEVGYAEGWDPASRTPGRALSAGEARARDAEGLPYAVMHRVPGSEVPAEVRLVSWGAGFVEVWAYDEQGRRTLEAELRLLVDEERLLNRRAISWRYPDPVTAEFAQDCPRTVVEVFPDGTGRISHQPEGMRGSSLEAVLTVPEERLWSARPGFGEWRPLPGGEHLPDWVRVHLDTVGMPEASVPWRRESSRMFSSVDFDALFRPGTRMSGPYGDEMTAVEPRRTGTLRVPSGVLAVDCPLDHDGPHFSIAVPPGEHVLDEAQAAFLDGCESSTAVRLRVGEAPAVSWEMALRPCDDTRLLGEGEAYGFGTDGAMGAFADAGAWGPLQRLSRQVMEDNDPEAWKYSTDSAYFLRTREPGSGAELVAFAVGSDGVHPVWVGRSADGDVVGVVVLVEGMPDLVAP</sequence>
<reference evidence="1" key="1">
    <citation type="submission" date="2024-08" db="EMBL/GenBank/DDBJ databases">
        <authorList>
            <person name="Yu S.T."/>
        </authorList>
    </citation>
    <scope>NUCLEOTIDE SEQUENCE</scope>
    <source>
        <strain evidence="1">R33</strain>
    </source>
</reference>
<dbReference type="InterPro" id="IPR025335">
    <property type="entry name" value="DUF4241"/>
</dbReference>
<organism evidence="1">
    <name type="scientific">Streptomyces sp. R33</name>
    <dbReference type="NCBI Taxonomy" id="3238629"/>
    <lineage>
        <taxon>Bacteria</taxon>
        <taxon>Bacillati</taxon>
        <taxon>Actinomycetota</taxon>
        <taxon>Actinomycetes</taxon>
        <taxon>Kitasatosporales</taxon>
        <taxon>Streptomycetaceae</taxon>
        <taxon>Streptomyces</taxon>
    </lineage>
</organism>
<dbReference type="EMBL" id="CP165727">
    <property type="protein sequence ID" value="XDV61643.1"/>
    <property type="molecule type" value="Genomic_DNA"/>
</dbReference>
<gene>
    <name evidence="1" type="ORF">AB5J51_00975</name>
</gene>
<accession>A0AB39XWV0</accession>
<name>A0AB39XWV0_9ACTN</name>